<dbReference type="eggNOG" id="COG4206">
    <property type="taxonomic scope" value="Bacteria"/>
</dbReference>
<evidence type="ECO:0000313" key="1">
    <source>
        <dbReference type="EMBL" id="ACE05841.1"/>
    </source>
</evidence>
<keyword evidence="2" id="KW-1185">Reference proteome</keyword>
<dbReference type="KEGG" id="aas:Aasi_0425"/>
<dbReference type="InterPro" id="IPR025631">
    <property type="entry name" value="Porin_10"/>
</dbReference>
<gene>
    <name evidence="1" type="ordered locus">Aasi_0425</name>
</gene>
<dbReference type="Pfam" id="PF14121">
    <property type="entry name" value="Porin_10"/>
    <property type="match status" value="1"/>
</dbReference>
<dbReference type="EMBL" id="CP001102">
    <property type="protein sequence ID" value="ACE05841.1"/>
    <property type="molecule type" value="Genomic_DNA"/>
</dbReference>
<dbReference type="RefSeq" id="WP_012472604.1">
    <property type="nucleotide sequence ID" value="NC_010830.1"/>
</dbReference>
<organism evidence="1 2">
    <name type="scientific">Amoebophilus asiaticus (strain 5a2)</name>
    <dbReference type="NCBI Taxonomy" id="452471"/>
    <lineage>
        <taxon>Bacteria</taxon>
        <taxon>Pseudomonadati</taxon>
        <taxon>Bacteroidota</taxon>
        <taxon>Cytophagia</taxon>
        <taxon>Cytophagales</taxon>
        <taxon>Amoebophilaceae</taxon>
        <taxon>Candidatus Amoebophilus</taxon>
    </lineage>
</organism>
<proteinExistence type="predicted"/>
<name>B3ERI9_AMOA5</name>
<dbReference type="OrthoDB" id="1489309at2"/>
<dbReference type="STRING" id="452471.Aasi_0425"/>
<reference evidence="1 2" key="1">
    <citation type="journal article" date="2010" name="J. Bacteriol.">
        <title>The genome of the amoeba symbiont 'Candidatus Amoebophilus asiaticus' reveals common mechanisms for host cell interaction among amoeba-associated bacteria.</title>
        <authorList>
            <person name="Schmitz-Esser S."/>
            <person name="Tischler P."/>
            <person name="Arnold R."/>
            <person name="Montanaro J."/>
            <person name="Wagner M."/>
            <person name="Rattei T."/>
            <person name="Horn M."/>
        </authorList>
    </citation>
    <scope>NUCLEOTIDE SEQUENCE [LARGE SCALE GENOMIC DNA]</scope>
    <source>
        <strain evidence="1 2">5a2</strain>
    </source>
</reference>
<sequence length="631" mass="73837">MSYRSYICLIAFFLGWFNNLKAQEQEFLDDSTHDVHGLHTTFFLTPADLKYNISGFKPLSVNIEKIDRFTFKQKMAYKVQDLGNEGTATKSIFYTLPQAIGAHSGFYVYDAYFRNPSHQRYYDTKAPYTDGTVVFANYGSYSFEGCHARSFNKNWHLGAMFETIMSDREYIPSKIPYDRQVITYPFTLFGHYKTDNERYQLLVSFYRKEHRNRDTGGIVGKDSKVDKWLEAKAIINNNLSTADSVESGELRQQYYLYHQAVYAEPLQVYQEVMVRNTNNYFTTRTLNAKSKAFLAGNLLNKLDSIEDSTTMQTFSNEWGIKGKINRIFYQYYTREKLIKLEKINLLPRTLAEYYLGLYTRINVRDNIDFIHLHGEYLQGDFYKIHTSYKGSILELSYDQVKYRPSFLSLRYESVYRNWNKNFKPPVGRQLEGSCRIPLPGVLVKPYGRFVHIQSPIYFQHVDSAGTFSTLIEPHQEKEYAHIITWGTNINISLLTYFHLDTEIASTQVGGPAANAFRIPKWYTNVRSYYAKTFYKGKSEIETGIECNWKSSYHADGYDPITQQFFRQDDFNVYSYPIIELFFNFRIKTFRGFLKVVHVNQGLLSKPGYFVTPFYPGQLRSIDLGFSWSLFN</sequence>
<evidence type="ECO:0008006" key="3">
    <source>
        <dbReference type="Google" id="ProtNLM"/>
    </source>
</evidence>
<dbReference type="Proteomes" id="UP000001227">
    <property type="component" value="Chromosome"/>
</dbReference>
<accession>B3ERI9</accession>
<dbReference type="TCDB" id="1.B.14.15.3">
    <property type="family name" value="the outer membrane receptor (omr) family"/>
</dbReference>
<dbReference type="AlphaFoldDB" id="B3ERI9"/>
<protein>
    <recommendedName>
        <fullName evidence="3">Porin</fullName>
    </recommendedName>
</protein>
<dbReference type="HOGENOM" id="CLU_025041_1_0_10"/>
<evidence type="ECO:0000313" key="2">
    <source>
        <dbReference type="Proteomes" id="UP000001227"/>
    </source>
</evidence>